<gene>
    <name evidence="1" type="ORF">Tci_888718</name>
</gene>
<dbReference type="AlphaFoldDB" id="A0A699U5T1"/>
<sequence>EAMVHLNTAALDPPSLGYSILEEVDE</sequence>
<organism evidence="1">
    <name type="scientific">Tanacetum cinerariifolium</name>
    <name type="common">Dalmatian daisy</name>
    <name type="synonym">Chrysanthemum cinerariifolium</name>
    <dbReference type="NCBI Taxonomy" id="118510"/>
    <lineage>
        <taxon>Eukaryota</taxon>
        <taxon>Viridiplantae</taxon>
        <taxon>Streptophyta</taxon>
        <taxon>Embryophyta</taxon>
        <taxon>Tracheophyta</taxon>
        <taxon>Spermatophyta</taxon>
        <taxon>Magnoliopsida</taxon>
        <taxon>eudicotyledons</taxon>
        <taxon>Gunneridae</taxon>
        <taxon>Pentapetalae</taxon>
        <taxon>asterids</taxon>
        <taxon>campanulids</taxon>
        <taxon>Asterales</taxon>
        <taxon>Asteraceae</taxon>
        <taxon>Asteroideae</taxon>
        <taxon>Anthemideae</taxon>
        <taxon>Anthemidinae</taxon>
        <taxon>Tanacetum</taxon>
    </lineage>
</organism>
<proteinExistence type="predicted"/>
<reference evidence="1" key="1">
    <citation type="journal article" date="2019" name="Sci. Rep.">
        <title>Draft genome of Tanacetum cinerariifolium, the natural source of mosquito coil.</title>
        <authorList>
            <person name="Yamashiro T."/>
            <person name="Shiraishi A."/>
            <person name="Satake H."/>
            <person name="Nakayama K."/>
        </authorList>
    </citation>
    <scope>NUCLEOTIDE SEQUENCE</scope>
</reference>
<protein>
    <submittedName>
        <fullName evidence="1">Uncharacterized protein</fullName>
    </submittedName>
</protein>
<name>A0A699U5T1_TANCI</name>
<accession>A0A699U5T1</accession>
<dbReference type="EMBL" id="BKCJ011295337">
    <property type="protein sequence ID" value="GFD16749.1"/>
    <property type="molecule type" value="Genomic_DNA"/>
</dbReference>
<evidence type="ECO:0000313" key="1">
    <source>
        <dbReference type="EMBL" id="GFD16749.1"/>
    </source>
</evidence>
<comment type="caution">
    <text evidence="1">The sequence shown here is derived from an EMBL/GenBank/DDBJ whole genome shotgun (WGS) entry which is preliminary data.</text>
</comment>
<feature type="non-terminal residue" evidence="1">
    <location>
        <position position="1"/>
    </location>
</feature>